<dbReference type="FunFam" id="3.40.630.30:FF:000047">
    <property type="entry name" value="Acetyltransferase, GNAT family"/>
    <property type="match status" value="1"/>
</dbReference>
<dbReference type="PANTHER" id="PTHR43441:SF2">
    <property type="entry name" value="FAMILY ACETYLTRANSFERASE, PUTATIVE (AFU_ORTHOLOGUE AFUA_7G00850)-RELATED"/>
    <property type="match status" value="1"/>
</dbReference>
<sequence length="245" mass="26927">MTDRTSSSELVDGFPRGLPVAGGPAERPRSLALEGRHVRLGPLDPARDAADLYPATHGSEKARLFAYLFDGPFESEAAMRDALALAAEGPNATVTFAIRDGASGRTVGRATYMRVEPAHRSLEVGSILFAPALARTPAATESMYLMARHAFEDLGYRRYEWKCDALNAPSRAAAERLGFRFEGVFRKHMIIKGRSRDTAWFAMTEDDWPAVKDAFEAWLAPANFDGDGRQIRRLVDLRAAATSRP</sequence>
<dbReference type="InterPro" id="IPR000182">
    <property type="entry name" value="GNAT_dom"/>
</dbReference>
<name>A0A4Q0MC54_9HYPH</name>
<gene>
    <name evidence="3" type="ORF">EK403_16440</name>
</gene>
<dbReference type="InterPro" id="IPR051908">
    <property type="entry name" value="Ribosomal_N-acetyltransferase"/>
</dbReference>
<organism evidence="3 4">
    <name type="scientific">Hansschlegelia zhihuaiae</name>
    <dbReference type="NCBI Taxonomy" id="405005"/>
    <lineage>
        <taxon>Bacteria</taxon>
        <taxon>Pseudomonadati</taxon>
        <taxon>Pseudomonadota</taxon>
        <taxon>Alphaproteobacteria</taxon>
        <taxon>Hyphomicrobiales</taxon>
        <taxon>Methylopilaceae</taxon>
        <taxon>Hansschlegelia</taxon>
    </lineage>
</organism>
<dbReference type="GO" id="GO:0008999">
    <property type="term" value="F:protein-N-terminal-alanine acetyltransferase activity"/>
    <property type="evidence" value="ECO:0007669"/>
    <property type="project" value="TreeGrafter"/>
</dbReference>
<dbReference type="OrthoDB" id="5295305at2"/>
<dbReference type="EMBL" id="RYFI01000017">
    <property type="protein sequence ID" value="RXF70774.1"/>
    <property type="molecule type" value="Genomic_DNA"/>
</dbReference>
<dbReference type="Gene3D" id="3.40.630.30">
    <property type="match status" value="1"/>
</dbReference>
<accession>A0A4Q0MC54</accession>
<evidence type="ECO:0000256" key="1">
    <source>
        <dbReference type="SAM" id="MobiDB-lite"/>
    </source>
</evidence>
<proteinExistence type="predicted"/>
<dbReference type="Pfam" id="PF13302">
    <property type="entry name" value="Acetyltransf_3"/>
    <property type="match status" value="1"/>
</dbReference>
<evidence type="ECO:0000313" key="3">
    <source>
        <dbReference type="EMBL" id="RXF70774.1"/>
    </source>
</evidence>
<evidence type="ECO:0000259" key="2">
    <source>
        <dbReference type="PROSITE" id="PS51186"/>
    </source>
</evidence>
<feature type="domain" description="N-acetyltransferase" evidence="2">
    <location>
        <begin position="50"/>
        <end position="197"/>
    </location>
</feature>
<evidence type="ECO:0000313" key="4">
    <source>
        <dbReference type="Proteomes" id="UP000289708"/>
    </source>
</evidence>
<dbReference type="PANTHER" id="PTHR43441">
    <property type="entry name" value="RIBOSOMAL-PROTEIN-SERINE ACETYLTRANSFERASE"/>
    <property type="match status" value="1"/>
</dbReference>
<dbReference type="RefSeq" id="WP_128778567.1">
    <property type="nucleotide sequence ID" value="NZ_RYFI01000017.1"/>
</dbReference>
<dbReference type="AlphaFoldDB" id="A0A4Q0MC54"/>
<keyword evidence="4" id="KW-1185">Reference proteome</keyword>
<dbReference type="Proteomes" id="UP000289708">
    <property type="component" value="Unassembled WGS sequence"/>
</dbReference>
<protein>
    <submittedName>
        <fullName evidence="3">N-acetyltransferase</fullName>
    </submittedName>
</protein>
<comment type="caution">
    <text evidence="3">The sequence shown here is derived from an EMBL/GenBank/DDBJ whole genome shotgun (WGS) entry which is preliminary data.</text>
</comment>
<dbReference type="GO" id="GO:1990189">
    <property type="term" value="F:protein N-terminal-serine acetyltransferase activity"/>
    <property type="evidence" value="ECO:0007669"/>
    <property type="project" value="TreeGrafter"/>
</dbReference>
<dbReference type="PROSITE" id="PS51186">
    <property type="entry name" value="GNAT"/>
    <property type="match status" value="1"/>
</dbReference>
<dbReference type="InterPro" id="IPR016181">
    <property type="entry name" value="Acyl_CoA_acyltransferase"/>
</dbReference>
<reference evidence="3 4" key="1">
    <citation type="submission" date="2018-12" db="EMBL/GenBank/DDBJ databases">
        <title>bacterium Hansschlegelia zhihuaiae S113.</title>
        <authorList>
            <person name="He J."/>
        </authorList>
    </citation>
    <scope>NUCLEOTIDE SEQUENCE [LARGE SCALE GENOMIC DNA]</scope>
    <source>
        <strain evidence="3 4">S 113</strain>
    </source>
</reference>
<keyword evidence="3" id="KW-0808">Transferase</keyword>
<feature type="region of interest" description="Disordered" evidence="1">
    <location>
        <begin position="1"/>
        <end position="27"/>
    </location>
</feature>
<dbReference type="SUPFAM" id="SSF55729">
    <property type="entry name" value="Acyl-CoA N-acyltransferases (Nat)"/>
    <property type="match status" value="1"/>
</dbReference>